<dbReference type="InterPro" id="IPR021145">
    <property type="entry name" value="Portal_protein_SPP1_Gp6-like"/>
</dbReference>
<dbReference type="EMBL" id="JBHSGL010000005">
    <property type="protein sequence ID" value="MFC4712243.1"/>
    <property type="molecule type" value="Genomic_DNA"/>
</dbReference>
<protein>
    <submittedName>
        <fullName evidence="1">Phage portal protein</fullName>
    </submittedName>
</protein>
<dbReference type="Pfam" id="PF05133">
    <property type="entry name" value="SPP1_portal"/>
    <property type="match status" value="1"/>
</dbReference>
<keyword evidence="2" id="KW-1185">Reference proteome</keyword>
<dbReference type="Proteomes" id="UP001595932">
    <property type="component" value="Unassembled WGS sequence"/>
</dbReference>
<evidence type="ECO:0000313" key="1">
    <source>
        <dbReference type="EMBL" id="MFC4712243.1"/>
    </source>
</evidence>
<name>A0ABV9MC47_9BACL</name>
<reference evidence="2" key="1">
    <citation type="journal article" date="2019" name="Int. J. Syst. Evol. Microbiol.">
        <title>The Global Catalogue of Microorganisms (GCM) 10K type strain sequencing project: providing services to taxonomists for standard genome sequencing and annotation.</title>
        <authorList>
            <consortium name="The Broad Institute Genomics Platform"/>
            <consortium name="The Broad Institute Genome Sequencing Center for Infectious Disease"/>
            <person name="Wu L."/>
            <person name="Ma J."/>
        </authorList>
    </citation>
    <scope>NUCLEOTIDE SEQUENCE [LARGE SCALE GENOMIC DNA]</scope>
    <source>
        <strain evidence="2">CGMCC 1.12151</strain>
    </source>
</reference>
<proteinExistence type="predicted"/>
<gene>
    <name evidence="1" type="ORF">ACFO5U_05225</name>
</gene>
<comment type="caution">
    <text evidence="1">The sequence shown here is derived from an EMBL/GenBank/DDBJ whole genome shotgun (WGS) entry which is preliminary data.</text>
</comment>
<dbReference type="NCBIfam" id="TIGR01538">
    <property type="entry name" value="portal_SPP1"/>
    <property type="match status" value="1"/>
</dbReference>
<sequence length="455" mass="52985">MNERILQGANLSVAETIKLAIEHHDIRHMIDGERYYDVENDILQRKQYMYVNDTKIEDPEKPNNKIPHAWHKLLVDQKVNYLLGNPINFVADNEDLTLLINEHLGEKWDDAAIDIGTAVSNKGQEWLHPYIDEDGEFDFLIIPAEQSIPIWEDEREKRLKAFIRYYPDGDTIVAEYHTENDVTFYRSFNGEFDIDNLVLVNPVGHFHVFKQSTEERFDYGWGKVPFIRFLNNTRKKTDLQFYKQIIDAWDRRVSDNQNNFDEIQELIYVLKNYEGENLGEFMRNLKQYKAINVAGDGGVSTLTAETPMASIQIHMENLRESLFTQGQGVNVSTDKFGQSPSGVALEFLYSLLDLKASALERKWRPGLQELLWFLCEYLEIKGEGKFDYKSVDFVFKKRRIRNDLEASTIAQNSLGVISDETRMSNHPWVADVSQERMRMEEQNASRMILGDDDES</sequence>
<accession>A0ABV9MC47</accession>
<evidence type="ECO:0000313" key="2">
    <source>
        <dbReference type="Proteomes" id="UP001595932"/>
    </source>
</evidence>
<dbReference type="InterPro" id="IPR006428">
    <property type="entry name" value="Portal_SPP1-type"/>
</dbReference>
<organism evidence="1 2">
    <name type="scientific">Planococcus dechangensis</name>
    <dbReference type="NCBI Taxonomy" id="1176255"/>
    <lineage>
        <taxon>Bacteria</taxon>
        <taxon>Bacillati</taxon>
        <taxon>Bacillota</taxon>
        <taxon>Bacilli</taxon>
        <taxon>Bacillales</taxon>
        <taxon>Caryophanaceae</taxon>
        <taxon>Planococcus</taxon>
    </lineage>
</organism>